<evidence type="ECO:0000256" key="1">
    <source>
        <dbReference type="ARBA" id="ARBA00004741"/>
    </source>
</evidence>
<reference evidence="12 13" key="1">
    <citation type="submission" date="2019-11" db="EMBL/GenBank/DDBJ databases">
        <authorList>
            <person name="Jiang L.-Q."/>
        </authorList>
    </citation>
    <scope>NUCLEOTIDE SEQUENCE [LARGE SCALE GENOMIC DNA]</scope>
    <source>
        <strain evidence="12 13">YIM 132087</strain>
    </source>
</reference>
<evidence type="ECO:0000313" key="13">
    <source>
        <dbReference type="Proteomes" id="UP000460221"/>
    </source>
</evidence>
<dbReference type="PROSITE" id="PS51671">
    <property type="entry name" value="ACT"/>
    <property type="match status" value="1"/>
</dbReference>
<dbReference type="InterPro" id="IPR001086">
    <property type="entry name" value="Preph_deHydtase"/>
</dbReference>
<dbReference type="RefSeq" id="WP_322098057.1">
    <property type="nucleotide sequence ID" value="NZ_WLYK01000006.1"/>
</dbReference>
<sequence>MTAHWAYLGPEGTFTEQAARDLLSRDAGPAELVPCAGVSAALTALREGRVDAAIVPLENSVEGSVPLTHDELIHGEPLVIVGEAFVPVTFDLLVRPGTELSQVRTVGSHPHGHAQVRDWLATGLPHAEIVTTLSTAEAAAEVAAGRLDAAAAAPVAGARYGLVALARDIGLERDAVTRFVALQRPGPPPPPTGNDRSSFVLSVENRPGALLDVLTEITGRGVNMVRLESRPTRYRMGEYVFLVDVDSHLAVPSVREMVAALIRRSALLRWLGSYPRALGTNVPVPDFASSASYEAAAQQVSDLLGEYPA</sequence>
<evidence type="ECO:0000259" key="11">
    <source>
        <dbReference type="PROSITE" id="PS51671"/>
    </source>
</evidence>
<feature type="site" description="Essential for prephenate dehydratase activity" evidence="9">
    <location>
        <position position="177"/>
    </location>
</feature>
<dbReference type="PANTHER" id="PTHR21022">
    <property type="entry name" value="PREPHENATE DEHYDRATASE P PROTEIN"/>
    <property type="match status" value="1"/>
</dbReference>
<evidence type="ECO:0000256" key="2">
    <source>
        <dbReference type="ARBA" id="ARBA00013147"/>
    </source>
</evidence>
<dbReference type="SUPFAM" id="SSF53850">
    <property type="entry name" value="Periplasmic binding protein-like II"/>
    <property type="match status" value="1"/>
</dbReference>
<evidence type="ECO:0000256" key="4">
    <source>
        <dbReference type="ARBA" id="ARBA00022605"/>
    </source>
</evidence>
<evidence type="ECO:0000256" key="9">
    <source>
        <dbReference type="PIRSR" id="PIRSR001500-2"/>
    </source>
</evidence>
<evidence type="ECO:0000256" key="5">
    <source>
        <dbReference type="ARBA" id="ARBA00023141"/>
    </source>
</evidence>
<gene>
    <name evidence="12" type="primary">pheA</name>
    <name evidence="12" type="ORF">GIS00_16880</name>
</gene>
<dbReference type="Proteomes" id="UP000460221">
    <property type="component" value="Unassembled WGS sequence"/>
</dbReference>
<feature type="domain" description="Prephenate dehydratase" evidence="10">
    <location>
        <begin position="4"/>
        <end position="184"/>
    </location>
</feature>
<dbReference type="PANTHER" id="PTHR21022:SF19">
    <property type="entry name" value="PREPHENATE DEHYDRATASE-RELATED"/>
    <property type="match status" value="1"/>
</dbReference>
<dbReference type="Pfam" id="PF01842">
    <property type="entry name" value="ACT"/>
    <property type="match status" value="1"/>
</dbReference>
<evidence type="ECO:0000256" key="6">
    <source>
        <dbReference type="ARBA" id="ARBA00023222"/>
    </source>
</evidence>
<proteinExistence type="predicted"/>
<keyword evidence="13" id="KW-1185">Reference proteome</keyword>
<evidence type="ECO:0000259" key="10">
    <source>
        <dbReference type="PROSITE" id="PS51171"/>
    </source>
</evidence>
<organism evidence="12 13">
    <name type="scientific">Nakamurella alba</name>
    <dbReference type="NCBI Taxonomy" id="2665158"/>
    <lineage>
        <taxon>Bacteria</taxon>
        <taxon>Bacillati</taxon>
        <taxon>Actinomycetota</taxon>
        <taxon>Actinomycetes</taxon>
        <taxon>Nakamurellales</taxon>
        <taxon>Nakamurellaceae</taxon>
        <taxon>Nakamurella</taxon>
    </lineage>
</organism>
<dbReference type="EC" id="4.2.1.51" evidence="2"/>
<dbReference type="AlphaFoldDB" id="A0A7K1FNF5"/>
<dbReference type="UniPathway" id="UPA00121">
    <property type="reaction ID" value="UER00345"/>
</dbReference>
<feature type="domain" description="ACT" evidence="11">
    <location>
        <begin position="198"/>
        <end position="275"/>
    </location>
</feature>
<dbReference type="EMBL" id="WLYK01000006">
    <property type="protein sequence ID" value="MTD15610.1"/>
    <property type="molecule type" value="Genomic_DNA"/>
</dbReference>
<dbReference type="CDD" id="cd13632">
    <property type="entry name" value="PBP2_Aa-PDT_like"/>
    <property type="match status" value="1"/>
</dbReference>
<dbReference type="FunFam" id="3.40.190.10:FF:000064">
    <property type="entry name" value="Prephenate dehydratase"/>
    <property type="match status" value="1"/>
</dbReference>
<comment type="caution">
    <text evidence="12">The sequence shown here is derived from an EMBL/GenBank/DDBJ whole genome shotgun (WGS) entry which is preliminary data.</text>
</comment>
<keyword evidence="7 12" id="KW-0456">Lyase</keyword>
<dbReference type="Gene3D" id="3.30.70.260">
    <property type="match status" value="1"/>
</dbReference>
<dbReference type="Pfam" id="PF00800">
    <property type="entry name" value="PDT"/>
    <property type="match status" value="1"/>
</dbReference>
<dbReference type="InterPro" id="IPR045865">
    <property type="entry name" value="ACT-like_dom_sf"/>
</dbReference>
<dbReference type="GO" id="GO:0009094">
    <property type="term" value="P:L-phenylalanine biosynthetic process"/>
    <property type="evidence" value="ECO:0007669"/>
    <property type="project" value="UniProtKB-UniPathway"/>
</dbReference>
<dbReference type="InterPro" id="IPR008242">
    <property type="entry name" value="Chor_mutase/pphenate_deHydtase"/>
</dbReference>
<keyword evidence="6" id="KW-0584">Phenylalanine biosynthesis</keyword>
<dbReference type="CDD" id="cd04905">
    <property type="entry name" value="ACT_CM-PDT"/>
    <property type="match status" value="1"/>
</dbReference>
<evidence type="ECO:0000256" key="7">
    <source>
        <dbReference type="ARBA" id="ARBA00023239"/>
    </source>
</evidence>
<dbReference type="Gene3D" id="3.40.190.10">
    <property type="entry name" value="Periplasmic binding protein-like II"/>
    <property type="match status" value="2"/>
</dbReference>
<keyword evidence="5" id="KW-0057">Aromatic amino acid biosynthesis</keyword>
<dbReference type="InterPro" id="IPR002912">
    <property type="entry name" value="ACT_dom"/>
</dbReference>
<name>A0A7K1FNF5_9ACTN</name>
<evidence type="ECO:0000313" key="12">
    <source>
        <dbReference type="EMBL" id="MTD15610.1"/>
    </source>
</evidence>
<evidence type="ECO:0000256" key="3">
    <source>
        <dbReference type="ARBA" id="ARBA00021872"/>
    </source>
</evidence>
<dbReference type="GO" id="GO:0005737">
    <property type="term" value="C:cytoplasm"/>
    <property type="evidence" value="ECO:0007669"/>
    <property type="project" value="TreeGrafter"/>
</dbReference>
<dbReference type="PROSITE" id="PS51171">
    <property type="entry name" value="PREPHENATE_DEHYDR_3"/>
    <property type="match status" value="1"/>
</dbReference>
<accession>A0A7K1FNF5</accession>
<dbReference type="SUPFAM" id="SSF55021">
    <property type="entry name" value="ACT-like"/>
    <property type="match status" value="1"/>
</dbReference>
<evidence type="ECO:0000256" key="8">
    <source>
        <dbReference type="ARBA" id="ARBA00047848"/>
    </source>
</evidence>
<keyword evidence="4" id="KW-0028">Amino-acid biosynthesis</keyword>
<dbReference type="GO" id="GO:0004664">
    <property type="term" value="F:prephenate dehydratase activity"/>
    <property type="evidence" value="ECO:0007669"/>
    <property type="project" value="UniProtKB-EC"/>
</dbReference>
<comment type="pathway">
    <text evidence="1">Amino-acid biosynthesis; L-phenylalanine biosynthesis; phenylpyruvate from prephenate: step 1/1.</text>
</comment>
<dbReference type="PIRSF" id="PIRSF001500">
    <property type="entry name" value="Chor_mut_pdt_Ppr"/>
    <property type="match status" value="1"/>
</dbReference>
<protein>
    <recommendedName>
        <fullName evidence="3">Prephenate dehydratase</fullName>
        <ecNumber evidence="2">4.2.1.51</ecNumber>
    </recommendedName>
</protein>
<comment type="catalytic activity">
    <reaction evidence="8">
        <text>prephenate + H(+) = 3-phenylpyruvate + CO2 + H2O</text>
        <dbReference type="Rhea" id="RHEA:21648"/>
        <dbReference type="ChEBI" id="CHEBI:15377"/>
        <dbReference type="ChEBI" id="CHEBI:15378"/>
        <dbReference type="ChEBI" id="CHEBI:16526"/>
        <dbReference type="ChEBI" id="CHEBI:18005"/>
        <dbReference type="ChEBI" id="CHEBI:29934"/>
        <dbReference type="EC" id="4.2.1.51"/>
    </reaction>
</comment>
<dbReference type="NCBIfam" id="NF008865">
    <property type="entry name" value="PRK11898.1"/>
    <property type="match status" value="1"/>
</dbReference>